<sequence length="83" mass="9429">MKPSMIILLIIIVLLFTLAAELIRYVIYRKSMHFTCPKCKTAFKPTLKNFLLSGTSNSASAGKMLTCPKCGKREFMEPEKDRL</sequence>
<dbReference type="Proteomes" id="UP000516046">
    <property type="component" value="Chromosome"/>
</dbReference>
<keyword evidence="2" id="KW-1185">Reference proteome</keyword>
<proteinExistence type="predicted"/>
<dbReference type="RefSeq" id="WP_212508097.1">
    <property type="nucleotide sequence ID" value="NZ_CP060696.1"/>
</dbReference>
<gene>
    <name evidence="1" type="ORF">H6X83_05250</name>
</gene>
<dbReference type="AlphaFoldDB" id="A0A7G9WK16"/>
<dbReference type="EMBL" id="CP060696">
    <property type="protein sequence ID" value="QNO19028.1"/>
    <property type="molecule type" value="Genomic_DNA"/>
</dbReference>
<accession>A0A7G9WK16</accession>
<evidence type="ECO:0000313" key="1">
    <source>
        <dbReference type="EMBL" id="QNO19028.1"/>
    </source>
</evidence>
<organism evidence="1 2">
    <name type="scientific">Caproicibacterium amylolyticum</name>
    <dbReference type="NCBI Taxonomy" id="2766537"/>
    <lineage>
        <taxon>Bacteria</taxon>
        <taxon>Bacillati</taxon>
        <taxon>Bacillota</taxon>
        <taxon>Clostridia</taxon>
        <taxon>Eubacteriales</taxon>
        <taxon>Oscillospiraceae</taxon>
        <taxon>Caproicibacterium</taxon>
    </lineage>
</organism>
<protein>
    <submittedName>
        <fullName evidence="1">Uncharacterized protein</fullName>
    </submittedName>
</protein>
<name>A0A7G9WK16_9FIRM</name>
<dbReference type="KEGG" id="caml:H6X83_05250"/>
<evidence type="ECO:0000313" key="2">
    <source>
        <dbReference type="Proteomes" id="UP000516046"/>
    </source>
</evidence>
<reference evidence="1 2" key="1">
    <citation type="submission" date="2020-08" db="EMBL/GenBank/DDBJ databases">
        <authorList>
            <person name="Ren C."/>
            <person name="Gu Y."/>
            <person name="Xu Y."/>
        </authorList>
    </citation>
    <scope>NUCLEOTIDE SEQUENCE [LARGE SCALE GENOMIC DNA]</scope>
    <source>
        <strain evidence="1 2">LBM18003</strain>
    </source>
</reference>